<accession>A0A183GI72</accession>
<dbReference type="EMBL" id="UZAH01033877">
    <property type="protein sequence ID" value="VDP31847.1"/>
    <property type="molecule type" value="Genomic_DNA"/>
</dbReference>
<name>A0A183GI72_HELPZ</name>
<reference evidence="2 3" key="1">
    <citation type="submission" date="2018-11" db="EMBL/GenBank/DDBJ databases">
        <authorList>
            <consortium name="Pathogen Informatics"/>
        </authorList>
    </citation>
    <scope>NUCLEOTIDE SEQUENCE [LARGE SCALE GENOMIC DNA]</scope>
</reference>
<accession>A0A3P8BW14</accession>
<proteinExistence type="predicted"/>
<protein>
    <submittedName>
        <fullName evidence="4">DUF4817 domain-containing protein</fullName>
    </submittedName>
</protein>
<gene>
    <name evidence="2" type="ORF">HPBE_LOCUS22316</name>
</gene>
<feature type="region of interest" description="Disordered" evidence="1">
    <location>
        <begin position="104"/>
        <end position="140"/>
    </location>
</feature>
<evidence type="ECO:0000313" key="4">
    <source>
        <dbReference type="WBParaSite" id="HPBE_0002231701-mRNA-1"/>
    </source>
</evidence>
<evidence type="ECO:0000256" key="1">
    <source>
        <dbReference type="SAM" id="MobiDB-lite"/>
    </source>
</evidence>
<organism evidence="3 4">
    <name type="scientific">Heligmosomoides polygyrus</name>
    <name type="common">Parasitic roundworm</name>
    <dbReference type="NCBI Taxonomy" id="6339"/>
    <lineage>
        <taxon>Eukaryota</taxon>
        <taxon>Metazoa</taxon>
        <taxon>Ecdysozoa</taxon>
        <taxon>Nematoda</taxon>
        <taxon>Chromadorea</taxon>
        <taxon>Rhabditida</taxon>
        <taxon>Rhabditina</taxon>
        <taxon>Rhabditomorpha</taxon>
        <taxon>Strongyloidea</taxon>
        <taxon>Heligmosomidae</taxon>
        <taxon>Heligmosomoides</taxon>
    </lineage>
</organism>
<evidence type="ECO:0000313" key="2">
    <source>
        <dbReference type="EMBL" id="VDP31847.1"/>
    </source>
</evidence>
<dbReference type="Proteomes" id="UP000050761">
    <property type="component" value="Unassembled WGS sequence"/>
</dbReference>
<dbReference type="AlphaFoldDB" id="A0A183GI72"/>
<feature type="region of interest" description="Disordered" evidence="1">
    <location>
        <begin position="41"/>
        <end position="71"/>
    </location>
</feature>
<dbReference type="WBParaSite" id="HPBE_0002231701-mRNA-1">
    <property type="protein sequence ID" value="HPBE_0002231701-mRNA-1"/>
    <property type="gene ID" value="HPBE_0002231701"/>
</dbReference>
<evidence type="ECO:0000313" key="3">
    <source>
        <dbReference type="Proteomes" id="UP000050761"/>
    </source>
</evidence>
<reference evidence="4" key="2">
    <citation type="submission" date="2019-09" db="UniProtKB">
        <authorList>
            <consortium name="WormBaseParasite"/>
        </authorList>
    </citation>
    <scope>IDENTIFICATION</scope>
</reference>
<sequence>MLRQARKVDVYRVVCGKFVKYLTPPEGEAVAREHFAEMLKNFPHSEPPPAESGAMFFRSGRTSPEDNEADDERYLEAETGRAPHNFLVMPGPEFSREEIGTIFVEPRHHEGGHKPITRTESRGKEGLHMDVALTTTSEQR</sequence>
<feature type="compositionally biased region" description="Basic and acidic residues" evidence="1">
    <location>
        <begin position="104"/>
        <end position="128"/>
    </location>
</feature>
<keyword evidence="3" id="KW-1185">Reference proteome</keyword>